<name>A0AA86JAU7_9CLOT</name>
<dbReference type="AlphaFoldDB" id="A0AA86JAU7"/>
<evidence type="ECO:0000313" key="1">
    <source>
        <dbReference type="EMBL" id="CAG9701674.1"/>
    </source>
</evidence>
<dbReference type="Proteomes" id="UP000789738">
    <property type="component" value="Unassembled WGS sequence"/>
</dbReference>
<accession>A0AA86JAU7</accession>
<sequence>MRKGCVHFLVASKVAKYKALRRAYHSEIRFADGLLYDMFY</sequence>
<proteinExistence type="predicted"/>
<organism evidence="1 2">
    <name type="scientific">Clostridium neonatale</name>
    <dbReference type="NCBI Taxonomy" id="137838"/>
    <lineage>
        <taxon>Bacteria</taxon>
        <taxon>Bacillati</taxon>
        <taxon>Bacillota</taxon>
        <taxon>Clostridia</taxon>
        <taxon>Eubacteriales</taxon>
        <taxon>Clostridiaceae</taxon>
        <taxon>Clostridium</taxon>
    </lineage>
</organism>
<dbReference type="EMBL" id="CAKJVE010000001">
    <property type="protein sequence ID" value="CAG9701674.1"/>
    <property type="molecule type" value="Genomic_DNA"/>
</dbReference>
<comment type="caution">
    <text evidence="1">The sequence shown here is derived from an EMBL/GenBank/DDBJ whole genome shotgun (WGS) entry which is preliminary data.</text>
</comment>
<gene>
    <name evidence="1" type="ORF">CNEO_10199</name>
</gene>
<evidence type="ECO:0000313" key="2">
    <source>
        <dbReference type="Proteomes" id="UP000789738"/>
    </source>
</evidence>
<protein>
    <submittedName>
        <fullName evidence="1">Uncharacterized protein</fullName>
    </submittedName>
</protein>
<reference evidence="1" key="1">
    <citation type="submission" date="2021-10" db="EMBL/GenBank/DDBJ databases">
        <authorList>
            <person name="Mesa V."/>
        </authorList>
    </citation>
    <scope>NUCLEOTIDE SEQUENCE</scope>
    <source>
        <strain evidence="1">CC3_PB</strain>
    </source>
</reference>